<keyword evidence="3" id="KW-1185">Reference proteome</keyword>
<evidence type="ECO:0000313" key="3">
    <source>
        <dbReference type="Proteomes" id="UP000023152"/>
    </source>
</evidence>
<evidence type="ECO:0000313" key="2">
    <source>
        <dbReference type="EMBL" id="ETO03285.1"/>
    </source>
</evidence>
<comment type="caution">
    <text evidence="2">The sequence shown here is derived from an EMBL/GenBank/DDBJ whole genome shotgun (WGS) entry which is preliminary data.</text>
</comment>
<dbReference type="AlphaFoldDB" id="X6LRA8"/>
<reference evidence="2 3" key="1">
    <citation type="journal article" date="2013" name="Curr. Biol.">
        <title>The Genome of the Foraminiferan Reticulomyxa filosa.</title>
        <authorList>
            <person name="Glockner G."/>
            <person name="Hulsmann N."/>
            <person name="Schleicher M."/>
            <person name="Noegel A.A."/>
            <person name="Eichinger L."/>
            <person name="Gallinger C."/>
            <person name="Pawlowski J."/>
            <person name="Sierra R."/>
            <person name="Euteneuer U."/>
            <person name="Pillet L."/>
            <person name="Moustafa A."/>
            <person name="Platzer M."/>
            <person name="Groth M."/>
            <person name="Szafranski K."/>
            <person name="Schliwa M."/>
        </authorList>
    </citation>
    <scope>NUCLEOTIDE SEQUENCE [LARGE SCALE GENOMIC DNA]</scope>
</reference>
<dbReference type="EMBL" id="ASPP01033752">
    <property type="protein sequence ID" value="ETO03285.1"/>
    <property type="molecule type" value="Genomic_DNA"/>
</dbReference>
<sequence>MMLHLPHNTKPVQAYLFLSKRCELVGSQCGISMNKKRKSEMLLFCQNTGLSIEFDEQINCFAFHRLSVAKDIELFNNYAYVCFNGIALFFSGWDGISKKATDAVHKYSIAGDTRITLKHKLPFPLYLQTNLLRVKKIVRSPIVKMTGREREGVAENAEGAEGAGEKEQKKEREENEKEDI</sequence>
<evidence type="ECO:0000256" key="1">
    <source>
        <dbReference type="SAM" id="MobiDB-lite"/>
    </source>
</evidence>
<dbReference type="Proteomes" id="UP000023152">
    <property type="component" value="Unassembled WGS sequence"/>
</dbReference>
<proteinExistence type="predicted"/>
<protein>
    <submittedName>
        <fullName evidence="2">Uncharacterized protein</fullName>
    </submittedName>
</protein>
<gene>
    <name evidence="2" type="ORF">RFI_34125</name>
</gene>
<feature type="compositionally biased region" description="Basic and acidic residues" evidence="1">
    <location>
        <begin position="163"/>
        <end position="180"/>
    </location>
</feature>
<accession>X6LRA8</accession>
<organism evidence="2 3">
    <name type="scientific">Reticulomyxa filosa</name>
    <dbReference type="NCBI Taxonomy" id="46433"/>
    <lineage>
        <taxon>Eukaryota</taxon>
        <taxon>Sar</taxon>
        <taxon>Rhizaria</taxon>
        <taxon>Retaria</taxon>
        <taxon>Foraminifera</taxon>
        <taxon>Monothalamids</taxon>
        <taxon>Reticulomyxidae</taxon>
        <taxon>Reticulomyxa</taxon>
    </lineage>
</organism>
<feature type="non-terminal residue" evidence="2">
    <location>
        <position position="180"/>
    </location>
</feature>
<name>X6LRA8_RETFI</name>
<feature type="region of interest" description="Disordered" evidence="1">
    <location>
        <begin position="149"/>
        <end position="180"/>
    </location>
</feature>
<dbReference type="OrthoDB" id="10251809at2759"/>